<dbReference type="GO" id="GO:0006986">
    <property type="term" value="P:response to unfolded protein"/>
    <property type="evidence" value="ECO:0007669"/>
    <property type="project" value="InterPro"/>
</dbReference>
<accession>A0AAV4XQG1</accession>
<dbReference type="GO" id="GO:0031625">
    <property type="term" value="F:ubiquitin protein ligase binding"/>
    <property type="evidence" value="ECO:0007669"/>
    <property type="project" value="TreeGrafter"/>
</dbReference>
<evidence type="ECO:0000313" key="2">
    <source>
        <dbReference type="EMBL" id="GIY97405.1"/>
    </source>
</evidence>
<feature type="transmembrane region" description="Helical" evidence="1">
    <location>
        <begin position="150"/>
        <end position="172"/>
    </location>
</feature>
<dbReference type="PANTHER" id="PTHR12740:SF4">
    <property type="entry name" value="JNK1_MAPK8-ASSOCIATED MEMBRANE PROTEIN"/>
    <property type="match status" value="1"/>
</dbReference>
<evidence type="ECO:0000256" key="1">
    <source>
        <dbReference type="SAM" id="Phobius"/>
    </source>
</evidence>
<proteinExistence type="predicted"/>
<keyword evidence="1" id="KW-0472">Membrane</keyword>
<feature type="transmembrane region" description="Helical" evidence="1">
    <location>
        <begin position="212"/>
        <end position="228"/>
    </location>
</feature>
<feature type="transmembrane region" description="Helical" evidence="1">
    <location>
        <begin position="272"/>
        <end position="290"/>
    </location>
</feature>
<dbReference type="InterPro" id="IPR008485">
    <property type="entry name" value="JAMP"/>
</dbReference>
<dbReference type="Proteomes" id="UP001054945">
    <property type="component" value="Unassembled WGS sequence"/>
</dbReference>
<feature type="transmembrane region" description="Helical" evidence="1">
    <location>
        <begin position="248"/>
        <end position="266"/>
    </location>
</feature>
<reference evidence="2 3" key="1">
    <citation type="submission" date="2021-06" db="EMBL/GenBank/DDBJ databases">
        <title>Caerostris extrusa draft genome.</title>
        <authorList>
            <person name="Kono N."/>
            <person name="Arakawa K."/>
        </authorList>
    </citation>
    <scope>NUCLEOTIDE SEQUENCE [LARGE SCALE GENOMIC DNA]</scope>
</reference>
<evidence type="ECO:0000313" key="3">
    <source>
        <dbReference type="Proteomes" id="UP001054945"/>
    </source>
</evidence>
<protein>
    <recommendedName>
        <fullName evidence="4">JNK1/MAPK8-associated membrane protein</fullName>
    </recommendedName>
</protein>
<name>A0AAV4XQG1_CAEEX</name>
<evidence type="ECO:0008006" key="4">
    <source>
        <dbReference type="Google" id="ProtNLM"/>
    </source>
</evidence>
<gene>
    <name evidence="2" type="primary">Jkamp</name>
    <name evidence="2" type="ORF">CEXT_625141</name>
</gene>
<dbReference type="EMBL" id="BPLR01000776">
    <property type="protein sequence ID" value="GIY97405.1"/>
    <property type="molecule type" value="Genomic_DNA"/>
</dbReference>
<dbReference type="GO" id="GO:0036503">
    <property type="term" value="P:ERAD pathway"/>
    <property type="evidence" value="ECO:0007669"/>
    <property type="project" value="TreeGrafter"/>
</dbReference>
<dbReference type="AlphaFoldDB" id="A0AAV4XQG1"/>
<keyword evidence="3" id="KW-1185">Reference proteome</keyword>
<feature type="transmembrane region" description="Helical" evidence="1">
    <location>
        <begin position="83"/>
        <end position="105"/>
    </location>
</feature>
<comment type="caution">
    <text evidence="2">The sequence shown here is derived from an EMBL/GenBank/DDBJ whole genome shotgun (WGS) entry which is preliminary data.</text>
</comment>
<dbReference type="PANTHER" id="PTHR12740">
    <property type="entry name" value="JNK1/MAPK8-ASSOCIATED MEMBRANE PROTEIN"/>
    <property type="match status" value="1"/>
</dbReference>
<dbReference type="GO" id="GO:0016020">
    <property type="term" value="C:membrane"/>
    <property type="evidence" value="ECO:0007669"/>
    <property type="project" value="InterPro"/>
</dbReference>
<sequence length="349" mass="39437">MVMDHSTHCPGLYCGRIKINGTWGECGACPRGFRAAANSVCLPCKDIPTFYDLFYLGFMALLLLVLEWYIIDQTMKRRNFTKDVLSLHISALVENVTSAFSTLFFTEPRGSLEIQACKVKRLSDWYTMLHNPTPNYEKTLRCTQEAVYPLYSMIFIHYSLALLLMLLLRPIVVKNISGGRGKKSIYFTMYLIPVLVVLQATCGGLLYYSFPYIVIILTFISVAAHLAFRLDQSMSSLFLTSIKDVRNLVILVGHWLLHAYGIIAITQLTNPVLHGSLLALVPFPTVFYILTSKFTDPILEIPAYDPAINRSQKRPIDNPNTGEQDRVVEALWSEERSSIQAIMDLSSSQ</sequence>
<keyword evidence="1" id="KW-0812">Transmembrane</keyword>
<dbReference type="Pfam" id="PF05571">
    <property type="entry name" value="JAMP"/>
    <property type="match status" value="1"/>
</dbReference>
<feature type="transmembrane region" description="Helical" evidence="1">
    <location>
        <begin position="184"/>
        <end position="206"/>
    </location>
</feature>
<organism evidence="2 3">
    <name type="scientific">Caerostris extrusa</name>
    <name type="common">Bark spider</name>
    <name type="synonym">Caerostris bankana</name>
    <dbReference type="NCBI Taxonomy" id="172846"/>
    <lineage>
        <taxon>Eukaryota</taxon>
        <taxon>Metazoa</taxon>
        <taxon>Ecdysozoa</taxon>
        <taxon>Arthropoda</taxon>
        <taxon>Chelicerata</taxon>
        <taxon>Arachnida</taxon>
        <taxon>Araneae</taxon>
        <taxon>Araneomorphae</taxon>
        <taxon>Entelegynae</taxon>
        <taxon>Araneoidea</taxon>
        <taxon>Araneidae</taxon>
        <taxon>Caerostris</taxon>
    </lineage>
</organism>
<keyword evidence="1" id="KW-1133">Transmembrane helix</keyword>
<feature type="transmembrane region" description="Helical" evidence="1">
    <location>
        <begin position="53"/>
        <end position="71"/>
    </location>
</feature>